<organism evidence="1">
    <name type="scientific">uncultured Thermomicrobiales bacterium</name>
    <dbReference type="NCBI Taxonomy" id="1645740"/>
    <lineage>
        <taxon>Bacteria</taxon>
        <taxon>Pseudomonadati</taxon>
        <taxon>Thermomicrobiota</taxon>
        <taxon>Thermomicrobia</taxon>
        <taxon>Thermomicrobiales</taxon>
        <taxon>environmental samples</taxon>
    </lineage>
</organism>
<accession>A0A6J4UV06</accession>
<reference evidence="1" key="1">
    <citation type="submission" date="2020-02" db="EMBL/GenBank/DDBJ databases">
        <authorList>
            <person name="Meier V. D."/>
        </authorList>
    </citation>
    <scope>NUCLEOTIDE SEQUENCE</scope>
    <source>
        <strain evidence="1">AVDCRST_MAG70</strain>
    </source>
</reference>
<sequence length="55" mass="5746">MGASSVILGAPRFAQPLRGGNISLSSRSPADQPEMIARVKMPALRITLGPNPSDD</sequence>
<gene>
    <name evidence="1" type="ORF">AVDCRST_MAG70-1527</name>
</gene>
<name>A0A6J4UV06_9BACT</name>
<proteinExistence type="predicted"/>
<protein>
    <submittedName>
        <fullName evidence="1">Uncharacterized protein</fullName>
    </submittedName>
</protein>
<dbReference type="AlphaFoldDB" id="A0A6J4UV06"/>
<evidence type="ECO:0000313" key="1">
    <source>
        <dbReference type="EMBL" id="CAA9559270.1"/>
    </source>
</evidence>
<dbReference type="EMBL" id="CADCWH010000243">
    <property type="protein sequence ID" value="CAA9559270.1"/>
    <property type="molecule type" value="Genomic_DNA"/>
</dbReference>